<reference evidence="6 7" key="1">
    <citation type="submission" date="2018-06" db="EMBL/GenBank/DDBJ databases">
        <title>Genomic Encyclopedia of Archaeal and Bacterial Type Strains, Phase II (KMG-II): from individual species to whole genera.</title>
        <authorList>
            <person name="Goeker M."/>
        </authorList>
    </citation>
    <scope>NUCLEOTIDE SEQUENCE [LARGE SCALE GENOMIC DNA]</scope>
    <source>
        <strain evidence="6 7">ATCC BAA-1881</strain>
    </source>
</reference>
<evidence type="ECO:0000256" key="4">
    <source>
        <dbReference type="RuleBase" id="RU003694"/>
    </source>
</evidence>
<comment type="caution">
    <text evidence="6">The sequence shown here is derived from an EMBL/GenBank/DDBJ whole genome shotgun (WGS) entry which is preliminary data.</text>
</comment>
<keyword evidence="3" id="KW-0012">Acyltransferase</keyword>
<dbReference type="GO" id="GO:0004315">
    <property type="term" value="F:3-oxoacyl-[acyl-carrier-protein] synthase activity"/>
    <property type="evidence" value="ECO:0007669"/>
    <property type="project" value="TreeGrafter"/>
</dbReference>
<comment type="similarity">
    <text evidence="1 4">Belongs to the thiolase-like superfamily. Beta-ketoacyl-ACP synthases family.</text>
</comment>
<dbReference type="EMBL" id="QKUF01000015">
    <property type="protein sequence ID" value="PZW26333.1"/>
    <property type="molecule type" value="Genomic_DNA"/>
</dbReference>
<dbReference type="InterPro" id="IPR014030">
    <property type="entry name" value="Ketoacyl_synth_N"/>
</dbReference>
<dbReference type="InterPro" id="IPR000794">
    <property type="entry name" value="Beta-ketoacyl_synthase"/>
</dbReference>
<gene>
    <name evidence="6" type="ORF">EI42_03913</name>
</gene>
<evidence type="ECO:0000259" key="5">
    <source>
        <dbReference type="PROSITE" id="PS52004"/>
    </source>
</evidence>
<dbReference type="PANTHER" id="PTHR11712">
    <property type="entry name" value="POLYKETIDE SYNTHASE-RELATED"/>
    <property type="match status" value="1"/>
</dbReference>
<dbReference type="InterPro" id="IPR020841">
    <property type="entry name" value="PKS_Beta-ketoAc_synthase_dom"/>
</dbReference>
<dbReference type="InterPro" id="IPR014031">
    <property type="entry name" value="Ketoacyl_synth_C"/>
</dbReference>
<organism evidence="6 7">
    <name type="scientific">Thermosporothrix hazakensis</name>
    <dbReference type="NCBI Taxonomy" id="644383"/>
    <lineage>
        <taxon>Bacteria</taxon>
        <taxon>Bacillati</taxon>
        <taxon>Chloroflexota</taxon>
        <taxon>Ktedonobacteria</taxon>
        <taxon>Ktedonobacterales</taxon>
        <taxon>Thermosporotrichaceae</taxon>
        <taxon>Thermosporothrix</taxon>
    </lineage>
</organism>
<dbReference type="GO" id="GO:0006633">
    <property type="term" value="P:fatty acid biosynthetic process"/>
    <property type="evidence" value="ECO:0007669"/>
    <property type="project" value="TreeGrafter"/>
</dbReference>
<dbReference type="Proteomes" id="UP000248806">
    <property type="component" value="Unassembled WGS sequence"/>
</dbReference>
<dbReference type="SUPFAM" id="SSF53901">
    <property type="entry name" value="Thiolase-like"/>
    <property type="match status" value="2"/>
</dbReference>
<accession>A0A326U343</accession>
<keyword evidence="2 4" id="KW-0808">Transferase</keyword>
<dbReference type="Pfam" id="PF02801">
    <property type="entry name" value="Ketoacyl-synt_C"/>
    <property type="match status" value="1"/>
</dbReference>
<sequence length="416" mass="44576">MSKQNKRVVITGLGVIAPNGTGSTAYWHAISNGITGIRPLPAEHEAFPGGVAGTVEPFYQEQTLDRKLIHRSDRMTHLVLTALHEALTDSRLQLSKENPHRIGVVIANTMGGIGFVLRQLQALYTKGPHFVSAYTAIAWLNVANVGQAAIHYAIQGYCKTPINDTAGGLHALCMATQAIKREVADVILAGGCEAFLHPLLLRIFAQRQICVSGNDPRAYRPFDRRAAGLILAEGAGICILEEYEHACRRGAPIYGEIIGIGQTNSADGLTIPSPDGRQYARALQQAADRLQSDELAYISLDGRALPALDQGEVEALTLTFGADAASIPVSVPRTMIGHSYAAAGAIDAITACLALRHRQIPPTVHCEEPGYPLNMVRERARPLDRGTAVLLGARGTGGSNIALLLKRCDEQSGEYT</sequence>
<dbReference type="SMART" id="SM00825">
    <property type="entry name" value="PKS_KS"/>
    <property type="match status" value="1"/>
</dbReference>
<dbReference type="CDD" id="cd00834">
    <property type="entry name" value="KAS_I_II"/>
    <property type="match status" value="1"/>
</dbReference>
<dbReference type="Gene3D" id="3.40.47.10">
    <property type="match status" value="2"/>
</dbReference>
<evidence type="ECO:0000313" key="7">
    <source>
        <dbReference type="Proteomes" id="UP000248806"/>
    </source>
</evidence>
<proteinExistence type="inferred from homology"/>
<evidence type="ECO:0000256" key="2">
    <source>
        <dbReference type="ARBA" id="ARBA00022679"/>
    </source>
</evidence>
<dbReference type="PROSITE" id="PS52004">
    <property type="entry name" value="KS3_2"/>
    <property type="match status" value="1"/>
</dbReference>
<keyword evidence="7" id="KW-1185">Reference proteome</keyword>
<protein>
    <submittedName>
        <fullName evidence="6">3-oxoacyl-[acyl-carrier-protein] synthase II</fullName>
    </submittedName>
</protein>
<evidence type="ECO:0000313" key="6">
    <source>
        <dbReference type="EMBL" id="PZW26333.1"/>
    </source>
</evidence>
<evidence type="ECO:0000256" key="3">
    <source>
        <dbReference type="ARBA" id="ARBA00023315"/>
    </source>
</evidence>
<dbReference type="Pfam" id="PF00109">
    <property type="entry name" value="ketoacyl-synt"/>
    <property type="match status" value="1"/>
</dbReference>
<evidence type="ECO:0000256" key="1">
    <source>
        <dbReference type="ARBA" id="ARBA00008467"/>
    </source>
</evidence>
<name>A0A326U343_THEHA</name>
<dbReference type="PANTHER" id="PTHR11712:SF322">
    <property type="entry name" value="POLYKETIDE BETA-KETOACYL SYNTHASE 2-RELATED"/>
    <property type="match status" value="1"/>
</dbReference>
<dbReference type="InterPro" id="IPR016039">
    <property type="entry name" value="Thiolase-like"/>
</dbReference>
<feature type="domain" description="Ketosynthase family 3 (KS3)" evidence="5">
    <location>
        <begin position="5"/>
        <end position="407"/>
    </location>
</feature>
<dbReference type="AlphaFoldDB" id="A0A326U343"/>